<protein>
    <submittedName>
        <fullName evidence="2">Uncharacterized protein</fullName>
    </submittedName>
</protein>
<proteinExistence type="predicted"/>
<feature type="transmembrane region" description="Helical" evidence="1">
    <location>
        <begin position="56"/>
        <end position="79"/>
    </location>
</feature>
<evidence type="ECO:0000313" key="2">
    <source>
        <dbReference type="EMBL" id="JAH81181.1"/>
    </source>
</evidence>
<accession>A0A0E9VSW6</accession>
<keyword evidence="1" id="KW-1133">Transmembrane helix</keyword>
<dbReference type="AlphaFoldDB" id="A0A0E9VSW6"/>
<sequence length="93" mass="10496">MFNAQKCSPLCLLYSRLICIHFRIPLKEAGPHFHSSPGTVNLGKNPTASVDILSNYSVLPCVYFFFLITSSILPAFWVLSFNPPQSYIHFLFA</sequence>
<reference evidence="2" key="1">
    <citation type="submission" date="2014-11" db="EMBL/GenBank/DDBJ databases">
        <authorList>
            <person name="Amaro Gonzalez C."/>
        </authorList>
    </citation>
    <scope>NUCLEOTIDE SEQUENCE</scope>
</reference>
<keyword evidence="1" id="KW-0472">Membrane</keyword>
<reference evidence="2" key="2">
    <citation type="journal article" date="2015" name="Fish Shellfish Immunol.">
        <title>Early steps in the European eel (Anguilla anguilla)-Vibrio vulnificus interaction in the gills: Role of the RtxA13 toxin.</title>
        <authorList>
            <person name="Callol A."/>
            <person name="Pajuelo D."/>
            <person name="Ebbesson L."/>
            <person name="Teles M."/>
            <person name="MacKenzie S."/>
            <person name="Amaro C."/>
        </authorList>
    </citation>
    <scope>NUCLEOTIDE SEQUENCE</scope>
</reference>
<name>A0A0E9VSW6_ANGAN</name>
<organism evidence="2">
    <name type="scientific">Anguilla anguilla</name>
    <name type="common">European freshwater eel</name>
    <name type="synonym">Muraena anguilla</name>
    <dbReference type="NCBI Taxonomy" id="7936"/>
    <lineage>
        <taxon>Eukaryota</taxon>
        <taxon>Metazoa</taxon>
        <taxon>Chordata</taxon>
        <taxon>Craniata</taxon>
        <taxon>Vertebrata</taxon>
        <taxon>Euteleostomi</taxon>
        <taxon>Actinopterygii</taxon>
        <taxon>Neopterygii</taxon>
        <taxon>Teleostei</taxon>
        <taxon>Anguilliformes</taxon>
        <taxon>Anguillidae</taxon>
        <taxon>Anguilla</taxon>
    </lineage>
</organism>
<evidence type="ECO:0000256" key="1">
    <source>
        <dbReference type="SAM" id="Phobius"/>
    </source>
</evidence>
<dbReference type="EMBL" id="GBXM01027396">
    <property type="protein sequence ID" value="JAH81181.1"/>
    <property type="molecule type" value="Transcribed_RNA"/>
</dbReference>
<keyword evidence="1" id="KW-0812">Transmembrane</keyword>